<dbReference type="STRING" id="685588.A0A067T907"/>
<dbReference type="PANTHER" id="PTHR23355:SF65">
    <property type="entry name" value="EXORIBONUCLEASE CYT-4, PUTATIVE (AFU_ORTHOLOGUE AFUA_7G01550)-RELATED"/>
    <property type="match status" value="1"/>
</dbReference>
<sequence length="970" mass="109085">MMHRHCLRSSLSQCAKNSRRTSIKNVKSLSSQAASSSSAGPSTSMPPKVMTSEEIQNAALAKKYPTSEYSGEGLYWTKHMNALKEESPRFSGVANPESSELIEETSAHDEEDGAMTGFTPGTFVEVRKNENVVQAIVLGEHIENQRWIVLSLTPKGQVLHHYRADVHFAIPNLISASLAERCGLESEPTPQQIAARVEALKRLRGLTSRVDRQASGLQQRPMDVYIHVKDTDATKWATTTVAQVTHLLYDRPLFMDYYMTHRYLTDRPLEYVTIPGYLKNQSFAVRPKRDIDEIQAVQQHIYDHRDDPEADLPFKQFIQKARRVVAEFDQNKNRPDKGDISQQPTKDPWAAEEQIFLKFLLRSLQPHRSNQVDPYAMGRTTIIKNILPPSTIVDDSLAHELLIKLGVLAPWQDLLELSPTLNPWGNFGSERTIESEAKAVLKACSKAKAGAVLGPMDFLPSDPLDSVRHGFGDARAFVIDDATAEELDDAVSVERIPTEPQNHWIHVHIADPARVLHPNHALARLARGRFSSFYLAQKTYPLFPAELVHDPAFALSLSGTNTVEPTRVLSFSVKVDGQANILNYKVRAGLIRNVRRASYYDVDLALDNPIPKKHFPFGGSEKLIKGPPLNERDIADLKLLQKLADDQVAKRFKDGLFYFSAPASQVIWNSKVPDDVRSPSLSGSVYYGFPDMTYAVYDTADNDIGARSLVSEMMKLANRVTSRFALEHNVPMIRRTLEPIIMSPEAREEILALRSPHGYVPIQEILQRIELNPSGAYSLEPKQHHGLGIPDGEGYSRATSPLRRFEDIVAHWQLHHILLGKNAPPKPPFDIGDLEKLAAEFEALNQAQRKLHTEDTLFYSLLYLKRWADATKRGIERNRNYKSPLSLIRGWTRQRVKKNILTNESTVVLSLPDLGIHAHLALDDVPSNKRKDIPIGTKLDVKLQDITLGVRRAKMTVAPIRRTLKLLSEP</sequence>
<evidence type="ECO:0000313" key="3">
    <source>
        <dbReference type="EMBL" id="KDR78847.1"/>
    </source>
</evidence>
<dbReference type="InterPro" id="IPR050180">
    <property type="entry name" value="RNR_Ribonuclease"/>
</dbReference>
<dbReference type="SUPFAM" id="SSF50249">
    <property type="entry name" value="Nucleic acid-binding proteins"/>
    <property type="match status" value="1"/>
</dbReference>
<dbReference type="OrthoDB" id="2285229at2759"/>
<evidence type="ECO:0000256" key="1">
    <source>
        <dbReference type="SAM" id="MobiDB-lite"/>
    </source>
</evidence>
<dbReference type="Proteomes" id="UP000027222">
    <property type="component" value="Unassembled WGS sequence"/>
</dbReference>
<evidence type="ECO:0000259" key="2">
    <source>
        <dbReference type="SMART" id="SM00955"/>
    </source>
</evidence>
<dbReference type="GO" id="GO:0006402">
    <property type="term" value="P:mRNA catabolic process"/>
    <property type="evidence" value="ECO:0007669"/>
    <property type="project" value="TreeGrafter"/>
</dbReference>
<dbReference type="PANTHER" id="PTHR23355">
    <property type="entry name" value="RIBONUCLEASE"/>
    <property type="match status" value="1"/>
</dbReference>
<dbReference type="GO" id="GO:0003723">
    <property type="term" value="F:RNA binding"/>
    <property type="evidence" value="ECO:0007669"/>
    <property type="project" value="InterPro"/>
</dbReference>
<gene>
    <name evidence="3" type="ORF">GALMADRAFT_244473</name>
</gene>
<feature type="domain" description="RNB" evidence="2">
    <location>
        <begin position="468"/>
        <end position="820"/>
    </location>
</feature>
<dbReference type="SMART" id="SM00955">
    <property type="entry name" value="RNB"/>
    <property type="match status" value="1"/>
</dbReference>
<feature type="region of interest" description="Disordered" evidence="1">
    <location>
        <begin position="1"/>
        <end position="48"/>
    </location>
</feature>
<name>A0A067T907_GALM3</name>
<protein>
    <recommendedName>
        <fullName evidence="2">RNB domain-containing protein</fullName>
    </recommendedName>
</protein>
<dbReference type="HOGENOM" id="CLU_002512_2_0_1"/>
<reference evidence="4" key="1">
    <citation type="journal article" date="2014" name="Proc. Natl. Acad. Sci. U.S.A.">
        <title>Extensive sampling of basidiomycete genomes demonstrates inadequacy of the white-rot/brown-rot paradigm for wood decay fungi.</title>
        <authorList>
            <person name="Riley R."/>
            <person name="Salamov A.A."/>
            <person name="Brown D.W."/>
            <person name="Nagy L.G."/>
            <person name="Floudas D."/>
            <person name="Held B.W."/>
            <person name="Levasseur A."/>
            <person name="Lombard V."/>
            <person name="Morin E."/>
            <person name="Otillar R."/>
            <person name="Lindquist E.A."/>
            <person name="Sun H."/>
            <person name="LaButti K.M."/>
            <person name="Schmutz J."/>
            <person name="Jabbour D."/>
            <person name="Luo H."/>
            <person name="Baker S.E."/>
            <person name="Pisabarro A.G."/>
            <person name="Walton J.D."/>
            <person name="Blanchette R.A."/>
            <person name="Henrissat B."/>
            <person name="Martin F."/>
            <person name="Cullen D."/>
            <person name="Hibbett D.S."/>
            <person name="Grigoriev I.V."/>
        </authorList>
    </citation>
    <scope>NUCLEOTIDE SEQUENCE [LARGE SCALE GENOMIC DNA]</scope>
    <source>
        <strain evidence="4">CBS 339.88</strain>
    </source>
</reference>
<accession>A0A067T907</accession>
<evidence type="ECO:0000313" key="4">
    <source>
        <dbReference type="Proteomes" id="UP000027222"/>
    </source>
</evidence>
<organism evidence="3 4">
    <name type="scientific">Galerina marginata (strain CBS 339.88)</name>
    <dbReference type="NCBI Taxonomy" id="685588"/>
    <lineage>
        <taxon>Eukaryota</taxon>
        <taxon>Fungi</taxon>
        <taxon>Dikarya</taxon>
        <taxon>Basidiomycota</taxon>
        <taxon>Agaricomycotina</taxon>
        <taxon>Agaricomycetes</taxon>
        <taxon>Agaricomycetidae</taxon>
        <taxon>Agaricales</taxon>
        <taxon>Agaricineae</taxon>
        <taxon>Strophariaceae</taxon>
        <taxon>Galerina</taxon>
    </lineage>
</organism>
<dbReference type="GO" id="GO:0000932">
    <property type="term" value="C:P-body"/>
    <property type="evidence" value="ECO:0007669"/>
    <property type="project" value="TreeGrafter"/>
</dbReference>
<dbReference type="Pfam" id="PF00773">
    <property type="entry name" value="RNB"/>
    <property type="match status" value="1"/>
</dbReference>
<feature type="non-terminal residue" evidence="3">
    <location>
        <position position="1"/>
    </location>
</feature>
<dbReference type="EMBL" id="KL142374">
    <property type="protein sequence ID" value="KDR78847.1"/>
    <property type="molecule type" value="Genomic_DNA"/>
</dbReference>
<keyword evidence="4" id="KW-1185">Reference proteome</keyword>
<dbReference type="InterPro" id="IPR012340">
    <property type="entry name" value="NA-bd_OB-fold"/>
</dbReference>
<feature type="compositionally biased region" description="Low complexity" evidence="1">
    <location>
        <begin position="28"/>
        <end position="47"/>
    </location>
</feature>
<proteinExistence type="predicted"/>
<dbReference type="InterPro" id="IPR001900">
    <property type="entry name" value="RNase_II/R"/>
</dbReference>
<dbReference type="GO" id="GO:0000175">
    <property type="term" value="F:3'-5'-RNA exonuclease activity"/>
    <property type="evidence" value="ECO:0007669"/>
    <property type="project" value="TreeGrafter"/>
</dbReference>
<dbReference type="AlphaFoldDB" id="A0A067T907"/>